<proteinExistence type="predicted"/>
<evidence type="ECO:0000256" key="4">
    <source>
        <dbReference type="ARBA" id="ARBA00022989"/>
    </source>
</evidence>
<dbReference type="InterPro" id="IPR013099">
    <property type="entry name" value="K_chnl_dom"/>
</dbReference>
<dbReference type="Proteomes" id="UP001169242">
    <property type="component" value="Unassembled WGS sequence"/>
</dbReference>
<dbReference type="InterPro" id="IPR028325">
    <property type="entry name" value="VG_K_chnl"/>
</dbReference>
<comment type="subcellular location">
    <subcellularLocation>
        <location evidence="1">Membrane</location>
        <topology evidence="1">Multi-pass membrane protein</topology>
    </subcellularLocation>
</comment>
<gene>
    <name evidence="10" type="ORF">PBV87_11365</name>
</gene>
<feature type="transmembrane region" description="Helical" evidence="8">
    <location>
        <begin position="72"/>
        <end position="97"/>
    </location>
</feature>
<comment type="caution">
    <text evidence="10">The sequence shown here is derived from an EMBL/GenBank/DDBJ whole genome shotgun (WGS) entry which is preliminary data.</text>
</comment>
<dbReference type="PANTHER" id="PTHR11537:SF254">
    <property type="entry name" value="POTASSIUM VOLTAGE-GATED CHANNEL PROTEIN SHAB"/>
    <property type="match status" value="1"/>
</dbReference>
<dbReference type="RefSeq" id="WP_053986233.1">
    <property type="nucleotide sequence ID" value="NZ_JAQIFT010000045.1"/>
</dbReference>
<dbReference type="Pfam" id="PF07885">
    <property type="entry name" value="Ion_trans_2"/>
    <property type="match status" value="1"/>
</dbReference>
<evidence type="ECO:0000256" key="6">
    <source>
        <dbReference type="ARBA" id="ARBA00023136"/>
    </source>
</evidence>
<name>A0AA42DNM1_9FIRM</name>
<evidence type="ECO:0000313" key="10">
    <source>
        <dbReference type="EMBL" id="MDA3732081.1"/>
    </source>
</evidence>
<evidence type="ECO:0000313" key="11">
    <source>
        <dbReference type="Proteomes" id="UP001169242"/>
    </source>
</evidence>
<dbReference type="AlphaFoldDB" id="A0AA42DNM1"/>
<keyword evidence="2" id="KW-0813">Transport</keyword>
<sequence length="140" mass="16112">MKKLKLVWKILKSTNADKIVISFFIFILFMGFIFELVEPSINSYGDSLWYCFTVVSTIGFGDFYAVTTLGRLLTVLLSFYGIFVIALIPGIVVSFYMEFMKIKANESTATFLEKLEHLEDLSKEELAEISAKVREKKYKM</sequence>
<keyword evidence="3 8" id="KW-0812">Transmembrane</keyword>
<reference evidence="10" key="1">
    <citation type="journal article" date="2023" name="Int. J. Syst. Evol. Microbiol.">
        <title>&lt;i&gt;Holtiella tumoricola&lt;/i&gt; gen. nov. sp. nov., isolated from a human clinical sample.</title>
        <authorList>
            <person name="Allen-Vercoe E."/>
            <person name="Daigneault M.C."/>
            <person name="Vancuren S.J."/>
            <person name="Cochrane K."/>
            <person name="O'Neal L.L."/>
            <person name="Sankaranarayanan K."/>
            <person name="Lawson P.A."/>
        </authorList>
    </citation>
    <scope>NUCLEOTIDE SEQUENCE</scope>
    <source>
        <strain evidence="10">CC70A</strain>
    </source>
</reference>
<keyword evidence="6 8" id="KW-0472">Membrane</keyword>
<evidence type="ECO:0000256" key="5">
    <source>
        <dbReference type="ARBA" id="ARBA00023065"/>
    </source>
</evidence>
<keyword evidence="7 10" id="KW-0407">Ion channel</keyword>
<evidence type="ECO:0000259" key="9">
    <source>
        <dbReference type="Pfam" id="PF07885"/>
    </source>
</evidence>
<dbReference type="PRINTS" id="PR00169">
    <property type="entry name" value="KCHANNEL"/>
</dbReference>
<dbReference type="GO" id="GO:0008076">
    <property type="term" value="C:voltage-gated potassium channel complex"/>
    <property type="evidence" value="ECO:0007669"/>
    <property type="project" value="InterPro"/>
</dbReference>
<dbReference type="GO" id="GO:0001508">
    <property type="term" value="P:action potential"/>
    <property type="evidence" value="ECO:0007669"/>
    <property type="project" value="TreeGrafter"/>
</dbReference>
<evidence type="ECO:0000256" key="2">
    <source>
        <dbReference type="ARBA" id="ARBA00022448"/>
    </source>
</evidence>
<dbReference type="Gene3D" id="1.10.287.70">
    <property type="match status" value="1"/>
</dbReference>
<evidence type="ECO:0000256" key="1">
    <source>
        <dbReference type="ARBA" id="ARBA00004141"/>
    </source>
</evidence>
<dbReference type="PANTHER" id="PTHR11537">
    <property type="entry name" value="VOLTAGE-GATED POTASSIUM CHANNEL"/>
    <property type="match status" value="1"/>
</dbReference>
<keyword evidence="4 8" id="KW-1133">Transmembrane helix</keyword>
<evidence type="ECO:0000256" key="8">
    <source>
        <dbReference type="SAM" id="Phobius"/>
    </source>
</evidence>
<dbReference type="GO" id="GO:0005249">
    <property type="term" value="F:voltage-gated potassium channel activity"/>
    <property type="evidence" value="ECO:0007669"/>
    <property type="project" value="InterPro"/>
</dbReference>
<keyword evidence="11" id="KW-1185">Reference proteome</keyword>
<evidence type="ECO:0000256" key="3">
    <source>
        <dbReference type="ARBA" id="ARBA00022692"/>
    </source>
</evidence>
<accession>A0AA42DNM1</accession>
<evidence type="ECO:0000256" key="7">
    <source>
        <dbReference type="ARBA" id="ARBA00023303"/>
    </source>
</evidence>
<feature type="transmembrane region" description="Helical" evidence="8">
    <location>
        <begin position="20"/>
        <end position="37"/>
    </location>
</feature>
<dbReference type="SUPFAM" id="SSF81324">
    <property type="entry name" value="Voltage-gated potassium channels"/>
    <property type="match status" value="1"/>
</dbReference>
<organism evidence="10 11">
    <name type="scientific">Holtiella tumoricola</name>
    <dbReference type="NCBI Taxonomy" id="3018743"/>
    <lineage>
        <taxon>Bacteria</taxon>
        <taxon>Bacillati</taxon>
        <taxon>Bacillota</taxon>
        <taxon>Clostridia</taxon>
        <taxon>Lachnospirales</taxon>
        <taxon>Cellulosilyticaceae</taxon>
        <taxon>Holtiella</taxon>
    </lineage>
</organism>
<dbReference type="EMBL" id="JAQIFT010000045">
    <property type="protein sequence ID" value="MDA3732081.1"/>
    <property type="molecule type" value="Genomic_DNA"/>
</dbReference>
<protein>
    <submittedName>
        <fullName evidence="10">Potassium channel family protein</fullName>
    </submittedName>
</protein>
<keyword evidence="5" id="KW-0406">Ion transport</keyword>
<feature type="domain" description="Potassium channel" evidence="9">
    <location>
        <begin position="24"/>
        <end position="97"/>
    </location>
</feature>